<feature type="region of interest" description="Disordered" evidence="1">
    <location>
        <begin position="1"/>
        <end position="25"/>
    </location>
</feature>
<reference evidence="3" key="1">
    <citation type="journal article" date="2019" name="Int. J. Syst. Evol. Microbiol.">
        <title>The Global Catalogue of Microorganisms (GCM) 10K type strain sequencing project: providing services to taxonomists for standard genome sequencing and annotation.</title>
        <authorList>
            <consortium name="The Broad Institute Genomics Platform"/>
            <consortium name="The Broad Institute Genome Sequencing Center for Infectious Disease"/>
            <person name="Wu L."/>
            <person name="Ma J."/>
        </authorList>
    </citation>
    <scope>NUCLEOTIDE SEQUENCE [LARGE SCALE GENOMIC DNA]</scope>
    <source>
        <strain evidence="3">JCM 18956</strain>
    </source>
</reference>
<proteinExistence type="predicted"/>
<protein>
    <submittedName>
        <fullName evidence="2">Uncharacterized protein</fullName>
    </submittedName>
</protein>
<feature type="compositionally biased region" description="Polar residues" evidence="1">
    <location>
        <begin position="1"/>
        <end position="16"/>
    </location>
</feature>
<evidence type="ECO:0000256" key="1">
    <source>
        <dbReference type="SAM" id="MobiDB-lite"/>
    </source>
</evidence>
<dbReference type="Proteomes" id="UP001501295">
    <property type="component" value="Unassembled WGS sequence"/>
</dbReference>
<keyword evidence="3" id="KW-1185">Reference proteome</keyword>
<sequence length="74" mass="7813">MLSTDSRLSGTLTIPSHTPLRLPEGARSSSHLLYRLGLQSGQDHVVHDGDDGRVIDGAGRQVSAEDEGGARAHP</sequence>
<evidence type="ECO:0000313" key="3">
    <source>
        <dbReference type="Proteomes" id="UP001501295"/>
    </source>
</evidence>
<comment type="caution">
    <text evidence="2">The sequence shown here is derived from an EMBL/GenBank/DDBJ whole genome shotgun (WGS) entry which is preliminary data.</text>
</comment>
<organism evidence="2 3">
    <name type="scientific">Frondihabitans cladoniiphilus</name>
    <dbReference type="NCBI Taxonomy" id="715785"/>
    <lineage>
        <taxon>Bacteria</taxon>
        <taxon>Bacillati</taxon>
        <taxon>Actinomycetota</taxon>
        <taxon>Actinomycetes</taxon>
        <taxon>Micrococcales</taxon>
        <taxon>Microbacteriaceae</taxon>
        <taxon>Frondihabitans</taxon>
    </lineage>
</organism>
<dbReference type="EMBL" id="BAABLM010000001">
    <property type="protein sequence ID" value="GAA4668076.1"/>
    <property type="molecule type" value="Genomic_DNA"/>
</dbReference>
<feature type="compositionally biased region" description="Basic and acidic residues" evidence="1">
    <location>
        <begin position="44"/>
        <end position="54"/>
    </location>
</feature>
<name>A0ABP8VQJ9_9MICO</name>
<gene>
    <name evidence="2" type="ORF">GCM10025780_08230</name>
</gene>
<feature type="region of interest" description="Disordered" evidence="1">
    <location>
        <begin position="44"/>
        <end position="74"/>
    </location>
</feature>
<accession>A0ABP8VQJ9</accession>
<evidence type="ECO:0000313" key="2">
    <source>
        <dbReference type="EMBL" id="GAA4668076.1"/>
    </source>
</evidence>